<proteinExistence type="predicted"/>
<accession>A0ABQ9YFG9</accession>
<keyword evidence="2" id="KW-1185">Reference proteome</keyword>
<reference evidence="1 2" key="1">
    <citation type="journal article" date="2022" name="bioRxiv">
        <title>Genomics of Preaxostyla Flagellates Illuminates Evolutionary Transitions and the Path Towards Mitochondrial Loss.</title>
        <authorList>
            <person name="Novak L.V.F."/>
            <person name="Treitli S.C."/>
            <person name="Pyrih J."/>
            <person name="Halakuc P."/>
            <person name="Pipaliya S.V."/>
            <person name="Vacek V."/>
            <person name="Brzon O."/>
            <person name="Soukal P."/>
            <person name="Eme L."/>
            <person name="Dacks J.B."/>
            <person name="Karnkowska A."/>
            <person name="Elias M."/>
            <person name="Hampl V."/>
        </authorList>
    </citation>
    <scope>NUCLEOTIDE SEQUENCE [LARGE SCALE GENOMIC DNA]</scope>
    <source>
        <strain evidence="1">NAU3</strain>
        <tissue evidence="1">Gut</tissue>
    </source>
</reference>
<sequence>MYILVYSSAETFSAESIVNHRKEYTPPNDAVGLLKLIFALVKKEELRVIPVTEEDFSAFRKDLLTAYKLFDVETDYLDFLDFFVTTLFSWQTAKNESSSLLRQSFDPLTILVHPILQRYLFPLYRRASILTEILSSPSPLLLFKLRDSVLNEDTAKRKLSRRPSRFSFDIGQNWQRDARLLFEINAADCHSIYFQTNHLLNFLSHILFDAHESPDEGRGRLKSNQQPSHLAALREKFFASSTYSNRMTVPHLPQPLSTLSIQTLIQLTVAQENDTAVDQSQYVPNAAVFPYAYLRILKATDAINRQHNRLDAREIPRILNSTPEEHHAKQLELLWATFVEMEALGYYGVKRYWTSESEGIILDNDITLNSSPINLDNSDEDIALLLNHLEPASSERDKAKDYQYANIDTIFNVSDTRKSLLLHTTSQHVSFVKQQSNPHLSPRLQVSAQRCDNNALRFLISGSRDHLLKIGDIIPTALSRKLHRQPSNLFFKQFSTNSFRVPDLTELSPLSDLQSQFDGEIHVSPVLFDDYTLVYLLTFAKSHRSETSFIALKLLAACLLLTDPRPWFGTIQTTLVPFIVEILGITRTIDNPLAIATATVALVILKALAVWPQYSRYFVECTLYAHLTVFLSDWHEQLTVPVVNLLLVILVTLYNSQSFVHFHHLQFEIKNCNEEDVQNLITASHANTAAPILQFCNLLIVSSYPESFSALLPITSFILNCSTSSKDNEEIRTLSIELLSMISHETGENFFGLERRVKLSKVLIESINASQSSSLCSAIVDLLHNLSLYRLTTFSDTALIPNTTFFIHLVNVLFSKLRNPPVEPASFLSTIGFNQSLLAISFMQDQTPHIFILLKMILEYLVLYLSNNSAIDSFFVSAGSPQTGPDSDSKHFVIFPNLSTVLANDLHMVLVSFHSFALQHLTERLVPQVDHLKETFLLMERFGKYEVTAKTQIFQPYSTDRIGDISFIRINPLRTVGLSHASASENDNLKTSICNPPNETVLSMLIEPNSIFNRLFPLKLVPSPDITENESQLGLDEDAINMYVCPRREENKAISTCEVVHSLTTLILGMIFHSAPVPYPLNVTLLASLCHIIQTNHNHFLRQFALMLLALYCSSENHWSQIKRLIHDESAVPPPLATGKVIFTSEDEMHASQNCPSHKQHSPLFSMLLSILHSEFGACTFERLWIVRVLIGIELSFKAAQAKNQVEANFVMPIEWMEVLCSAEMSDDDNIRKETAKLKEICGEKIIEERKERRSRWVRGWADWIEEDHIVWLRNDQPLSNEQSSSEKEQDQQDSTQTKPSILIRFIPLKIQRIGNTQKVSGFYDVFRRWSEETKTQNSTTKRSSPPVQTNIDPHDIVLKITRVFLKEIGFPQSAPTETSALSNINQSKTTDHIQQTIHALTLSLFTKPEQTVNVSLQQSYLSTDNHIPSGAPQENVSASLDARRMAMRNRHLYPPDNDILEFFLNKPDVLVEFFGQWFEMIYLDEDLSRPFSQFILQTLVLTVHTSLDSDYHPFYNTLYNTFTTVSFEMVYHLAQNQATKAHVVLSFLFLNKGRDLDPSVSPMLTFLISKLDSQEAWQTLLIPAINITIQNANNIDMVAKCGWFSAIVTRLTTFFSPTAPRILSMINRFISAPSESSQMRRQILNKPAFVKRALNEMTENLNNITPQMLKNYSICVTFVYNIIHDSPTDLQVNGHLRLIRICTRLLYQDHTQLISTCEQILVRFIPKIIPSPLHDRSLISPLLYQLQAQIDRPRTIHTFQIVHSFIFLLMESIQRGHSQKESDSNAHYQLFSEVNGTTVLTKVLDFLETELCSSSAHVDSVALHQSILCTCIILSHATKQHHLTPTLVWRIFEWLCEALYRVEEKILPTAIASLWCLTRNTQNIGVILAEMPSLINSLDCNTPQTSNDHVVGWKGELVKRDISSHSFYVPCEACSKFKMISQNLTLPAERSNGEAEGSSDVFSINRRTFIHPSSYSCHLPMVIGAVFWPLASNINGKASLQLRQQCLDVLMTMYRCNPFLTGKIFNRIHFIEQLFDTLQECDDDYANSVLLLICVGLDGKDLW</sequence>
<organism evidence="1 2">
    <name type="scientific">Blattamonas nauphoetae</name>
    <dbReference type="NCBI Taxonomy" id="2049346"/>
    <lineage>
        <taxon>Eukaryota</taxon>
        <taxon>Metamonada</taxon>
        <taxon>Preaxostyla</taxon>
        <taxon>Oxymonadida</taxon>
        <taxon>Blattamonas</taxon>
    </lineage>
</organism>
<gene>
    <name evidence="1" type="ORF">BLNAU_2696</name>
</gene>
<name>A0ABQ9YFG9_9EUKA</name>
<protein>
    <submittedName>
        <fullName evidence="1">Uncharacterized protein</fullName>
    </submittedName>
</protein>
<dbReference type="EMBL" id="JARBJD010000011">
    <property type="protein sequence ID" value="KAK2962453.1"/>
    <property type="molecule type" value="Genomic_DNA"/>
</dbReference>
<dbReference type="Proteomes" id="UP001281761">
    <property type="component" value="Unassembled WGS sequence"/>
</dbReference>
<comment type="caution">
    <text evidence="1">The sequence shown here is derived from an EMBL/GenBank/DDBJ whole genome shotgun (WGS) entry which is preliminary data.</text>
</comment>
<evidence type="ECO:0000313" key="1">
    <source>
        <dbReference type="EMBL" id="KAK2962453.1"/>
    </source>
</evidence>
<evidence type="ECO:0000313" key="2">
    <source>
        <dbReference type="Proteomes" id="UP001281761"/>
    </source>
</evidence>